<dbReference type="PRINTS" id="PR00039">
    <property type="entry name" value="HTHLYSR"/>
</dbReference>
<dbReference type="InterPro" id="IPR036388">
    <property type="entry name" value="WH-like_DNA-bd_sf"/>
</dbReference>
<proteinExistence type="inferred from homology"/>
<dbReference type="SUPFAM" id="SSF46785">
    <property type="entry name" value="Winged helix' DNA-binding domain"/>
    <property type="match status" value="1"/>
</dbReference>
<evidence type="ECO:0000256" key="4">
    <source>
        <dbReference type="ARBA" id="ARBA00023163"/>
    </source>
</evidence>
<dbReference type="AlphaFoldDB" id="A0A9D1Y782"/>
<dbReference type="Gene3D" id="1.10.10.10">
    <property type="entry name" value="Winged helix-like DNA-binding domain superfamily/Winged helix DNA-binding domain"/>
    <property type="match status" value="1"/>
</dbReference>
<evidence type="ECO:0000313" key="6">
    <source>
        <dbReference type="EMBL" id="HIY20969.1"/>
    </source>
</evidence>
<evidence type="ECO:0000313" key="7">
    <source>
        <dbReference type="Proteomes" id="UP000823868"/>
    </source>
</evidence>
<dbReference type="Proteomes" id="UP000823868">
    <property type="component" value="Unassembled WGS sequence"/>
</dbReference>
<evidence type="ECO:0000259" key="5">
    <source>
        <dbReference type="PROSITE" id="PS50931"/>
    </source>
</evidence>
<dbReference type="FunFam" id="1.10.10.10:FF:000001">
    <property type="entry name" value="LysR family transcriptional regulator"/>
    <property type="match status" value="1"/>
</dbReference>
<dbReference type="InterPro" id="IPR000847">
    <property type="entry name" value="LysR_HTH_N"/>
</dbReference>
<dbReference type="Pfam" id="PF03466">
    <property type="entry name" value="LysR_substrate"/>
    <property type="match status" value="1"/>
</dbReference>
<sequence length="310" mass="35337">MELRQLATFIRVAQFQSFSKAAASLGYSQSAVTVQIRLLEQELGVRLFDRMYKRVVLTSHGQQFLDSSYAILQEVNRATLALVGGDETLTGHLHIGTLESLCVARLPEVMRKFRTCHPRVSIQITTGIPEELITKMERGEVDLIYVLDEPLYNNSWNKLLEEQEEIVMVASAQLGQTLGPGPHRLEELLDRPFYLTERDANYRRLLDRRLAALGRSVTPALESSYASFLLQVLEATEGLSYLPWFLVEEKVRQGTLSVVEVEGLHTTMYGQIFCHKEKWATREMQEFVRLCAHSACPKGTKIDDFEQRDL</sequence>
<dbReference type="Pfam" id="PF00126">
    <property type="entry name" value="HTH_1"/>
    <property type="match status" value="1"/>
</dbReference>
<dbReference type="PANTHER" id="PTHR30126">
    <property type="entry name" value="HTH-TYPE TRANSCRIPTIONAL REGULATOR"/>
    <property type="match status" value="1"/>
</dbReference>
<dbReference type="InterPro" id="IPR005119">
    <property type="entry name" value="LysR_subst-bd"/>
</dbReference>
<feature type="domain" description="HTH lysR-type" evidence="5">
    <location>
        <begin position="1"/>
        <end position="58"/>
    </location>
</feature>
<name>A0A9D1Y782_9FIRM</name>
<dbReference type="PANTHER" id="PTHR30126:SF100">
    <property type="entry name" value="LYSR-FAMILY TRANSCRIPTIONAL REGULATOR"/>
    <property type="match status" value="1"/>
</dbReference>
<protein>
    <submittedName>
        <fullName evidence="6">LysR family transcriptional regulator</fullName>
    </submittedName>
</protein>
<dbReference type="InterPro" id="IPR036390">
    <property type="entry name" value="WH_DNA-bd_sf"/>
</dbReference>
<dbReference type="SUPFAM" id="SSF53850">
    <property type="entry name" value="Periplasmic binding protein-like II"/>
    <property type="match status" value="1"/>
</dbReference>
<evidence type="ECO:0000256" key="3">
    <source>
        <dbReference type="ARBA" id="ARBA00023125"/>
    </source>
</evidence>
<dbReference type="GO" id="GO:0000976">
    <property type="term" value="F:transcription cis-regulatory region binding"/>
    <property type="evidence" value="ECO:0007669"/>
    <property type="project" value="TreeGrafter"/>
</dbReference>
<reference evidence="6" key="1">
    <citation type="journal article" date="2021" name="PeerJ">
        <title>Extensive microbial diversity within the chicken gut microbiome revealed by metagenomics and culture.</title>
        <authorList>
            <person name="Gilroy R."/>
            <person name="Ravi A."/>
            <person name="Getino M."/>
            <person name="Pursley I."/>
            <person name="Horton D.L."/>
            <person name="Alikhan N.F."/>
            <person name="Baker D."/>
            <person name="Gharbi K."/>
            <person name="Hall N."/>
            <person name="Watson M."/>
            <person name="Adriaenssens E.M."/>
            <person name="Foster-Nyarko E."/>
            <person name="Jarju S."/>
            <person name="Secka A."/>
            <person name="Antonio M."/>
            <person name="Oren A."/>
            <person name="Chaudhuri R.R."/>
            <person name="La Ragione R."/>
            <person name="Hildebrand F."/>
            <person name="Pallen M.J."/>
        </authorList>
    </citation>
    <scope>NUCLEOTIDE SEQUENCE</scope>
    <source>
        <strain evidence="6">ChiBcec16_6824</strain>
    </source>
</reference>
<reference evidence="6" key="2">
    <citation type="submission" date="2021-04" db="EMBL/GenBank/DDBJ databases">
        <authorList>
            <person name="Gilroy R."/>
        </authorList>
    </citation>
    <scope>NUCLEOTIDE SEQUENCE</scope>
    <source>
        <strain evidence="6">ChiBcec16_6824</strain>
    </source>
</reference>
<comment type="similarity">
    <text evidence="1">Belongs to the LysR transcriptional regulatory family.</text>
</comment>
<keyword evidence="4" id="KW-0804">Transcription</keyword>
<keyword evidence="3" id="KW-0238">DNA-binding</keyword>
<dbReference type="PROSITE" id="PS50931">
    <property type="entry name" value="HTH_LYSR"/>
    <property type="match status" value="1"/>
</dbReference>
<evidence type="ECO:0000256" key="2">
    <source>
        <dbReference type="ARBA" id="ARBA00023015"/>
    </source>
</evidence>
<dbReference type="Gene3D" id="3.40.190.10">
    <property type="entry name" value="Periplasmic binding protein-like II"/>
    <property type="match status" value="2"/>
</dbReference>
<evidence type="ECO:0000256" key="1">
    <source>
        <dbReference type="ARBA" id="ARBA00009437"/>
    </source>
</evidence>
<dbReference type="EMBL" id="DXDX01000064">
    <property type="protein sequence ID" value="HIY20969.1"/>
    <property type="molecule type" value="Genomic_DNA"/>
</dbReference>
<comment type="caution">
    <text evidence="6">The sequence shown here is derived from an EMBL/GenBank/DDBJ whole genome shotgun (WGS) entry which is preliminary data.</text>
</comment>
<gene>
    <name evidence="6" type="ORF">H9841_03580</name>
</gene>
<dbReference type="CDD" id="cd05466">
    <property type="entry name" value="PBP2_LTTR_substrate"/>
    <property type="match status" value="1"/>
</dbReference>
<keyword evidence="2" id="KW-0805">Transcription regulation</keyword>
<organism evidence="6 7">
    <name type="scientific">Candidatus Flavonifractor merdigallinarum</name>
    <dbReference type="NCBI Taxonomy" id="2838589"/>
    <lineage>
        <taxon>Bacteria</taxon>
        <taxon>Bacillati</taxon>
        <taxon>Bacillota</taxon>
        <taxon>Clostridia</taxon>
        <taxon>Eubacteriales</taxon>
        <taxon>Oscillospiraceae</taxon>
        <taxon>Flavonifractor</taxon>
    </lineage>
</organism>
<accession>A0A9D1Y782</accession>
<dbReference type="GO" id="GO:0003700">
    <property type="term" value="F:DNA-binding transcription factor activity"/>
    <property type="evidence" value="ECO:0007669"/>
    <property type="project" value="InterPro"/>
</dbReference>